<proteinExistence type="predicted"/>
<dbReference type="InterPro" id="IPR009078">
    <property type="entry name" value="Ferritin-like_SF"/>
</dbReference>
<gene>
    <name evidence="1" type="ORF">FDQ92_05210</name>
</gene>
<evidence type="ECO:0000313" key="1">
    <source>
        <dbReference type="EMBL" id="QCQ21629.1"/>
    </source>
</evidence>
<dbReference type="Proteomes" id="UP000298602">
    <property type="component" value="Chromosome"/>
</dbReference>
<accession>A0A4P8L1H2</accession>
<dbReference type="RefSeq" id="WP_137423598.1">
    <property type="nucleotide sequence ID" value="NZ_CP040098.1"/>
</dbReference>
<sequence length="181" mass="20862">MALSREELLDMFCQALDIKEKKKKLYEEAMQGCSDQVGRETLGLLMNAEIEHIRYLQEMYEDLKKGSDWSNACRYIPAEEQALKALYKRIKVVQPDLAGACSDEVMALDTGVQLEEACIRLFEEKRKASEDPEQRAFFERLAAEDREHRAVLEDLKYYYSDPQGWYMEKSGARLDGAGPFA</sequence>
<keyword evidence="2" id="KW-1185">Reference proteome</keyword>
<reference evidence="1 2" key="1">
    <citation type="submission" date="2019-05" db="EMBL/GenBank/DDBJ databases">
        <title>The Complete Genome Sequence of the n-alkane-degrading Desulfoglaeba alkanexedens ALDC reveals multiple alkylsuccinate synthase gene clusters.</title>
        <authorList>
            <person name="Callaghan A.V."/>
            <person name="Davidova I.A."/>
            <person name="Duncan K.E."/>
            <person name="Morris B."/>
            <person name="McInerney M.J."/>
        </authorList>
    </citation>
    <scope>NUCLEOTIDE SEQUENCE [LARGE SCALE GENOMIC DNA]</scope>
    <source>
        <strain evidence="1 2">ALDC</strain>
    </source>
</reference>
<dbReference type="InterPro" id="IPR012347">
    <property type="entry name" value="Ferritin-like"/>
</dbReference>
<evidence type="ECO:0000313" key="2">
    <source>
        <dbReference type="Proteomes" id="UP000298602"/>
    </source>
</evidence>
<dbReference type="EMBL" id="CP040098">
    <property type="protein sequence ID" value="QCQ21629.1"/>
    <property type="molecule type" value="Genomic_DNA"/>
</dbReference>
<dbReference type="OrthoDB" id="5510528at2"/>
<name>A0A4P8L1H2_9BACT</name>
<dbReference type="KEGG" id="dax:FDQ92_05210"/>
<protein>
    <submittedName>
        <fullName evidence="1">Uncharacterized protein</fullName>
    </submittedName>
</protein>
<dbReference type="Gene3D" id="1.20.1260.10">
    <property type="match status" value="1"/>
</dbReference>
<dbReference type="SUPFAM" id="SSF47240">
    <property type="entry name" value="Ferritin-like"/>
    <property type="match status" value="2"/>
</dbReference>
<organism evidence="1 2">
    <name type="scientific">Desulfoglaeba alkanexedens ALDC</name>
    <dbReference type="NCBI Taxonomy" id="980445"/>
    <lineage>
        <taxon>Bacteria</taxon>
        <taxon>Pseudomonadati</taxon>
        <taxon>Thermodesulfobacteriota</taxon>
        <taxon>Syntrophobacteria</taxon>
        <taxon>Syntrophobacterales</taxon>
        <taxon>Syntrophobacteraceae</taxon>
        <taxon>Desulfoglaeba</taxon>
    </lineage>
</organism>
<reference evidence="1 2" key="2">
    <citation type="submission" date="2019-05" db="EMBL/GenBank/DDBJ databases">
        <authorList>
            <person name="Suflita J.M."/>
            <person name="Marks C.R."/>
        </authorList>
    </citation>
    <scope>NUCLEOTIDE SEQUENCE [LARGE SCALE GENOMIC DNA]</scope>
    <source>
        <strain evidence="1 2">ALDC</strain>
    </source>
</reference>
<dbReference type="AlphaFoldDB" id="A0A4P8L1H2"/>